<organism evidence="1 2">
    <name type="scientific">Christiangramia salexigens</name>
    <dbReference type="NCBI Taxonomy" id="1913577"/>
    <lineage>
        <taxon>Bacteria</taxon>
        <taxon>Pseudomonadati</taxon>
        <taxon>Bacteroidota</taxon>
        <taxon>Flavobacteriia</taxon>
        <taxon>Flavobacteriales</taxon>
        <taxon>Flavobacteriaceae</taxon>
        <taxon>Christiangramia</taxon>
    </lineage>
</organism>
<dbReference type="STRING" id="1913577.LPB144_02970"/>
<dbReference type="RefSeq" id="WP_072554039.1">
    <property type="nucleotide sequence ID" value="NZ_CP018153.1"/>
</dbReference>
<dbReference type="KEGG" id="grl:LPB144_02970"/>
<evidence type="ECO:0000313" key="2">
    <source>
        <dbReference type="Proteomes" id="UP000182510"/>
    </source>
</evidence>
<dbReference type="OrthoDB" id="5496093at2"/>
<gene>
    <name evidence="1" type="ORF">LPB144_02970</name>
</gene>
<dbReference type="AlphaFoldDB" id="A0A1L3J898"/>
<keyword evidence="2" id="KW-1185">Reference proteome</keyword>
<name>A0A1L3J898_9FLAO</name>
<reference evidence="1 2" key="1">
    <citation type="submission" date="2016-11" db="EMBL/GenBank/DDBJ databases">
        <title>Gramella sp. LPB0144 isolated from marine environment.</title>
        <authorList>
            <person name="Kim E."/>
            <person name="Yi H."/>
        </authorList>
    </citation>
    <scope>NUCLEOTIDE SEQUENCE [LARGE SCALE GENOMIC DNA]</scope>
    <source>
        <strain evidence="1 2">LPB0144</strain>
    </source>
</reference>
<evidence type="ECO:0000313" key="1">
    <source>
        <dbReference type="EMBL" id="APG61356.1"/>
    </source>
</evidence>
<dbReference type="PROSITE" id="PS51257">
    <property type="entry name" value="PROKAR_LIPOPROTEIN"/>
    <property type="match status" value="1"/>
</dbReference>
<accession>A0A1L3J898</accession>
<proteinExistence type="predicted"/>
<protein>
    <submittedName>
        <fullName evidence="1">Septum formation inhibitor Maf</fullName>
    </submittedName>
</protein>
<dbReference type="Proteomes" id="UP000182510">
    <property type="component" value="Chromosome"/>
</dbReference>
<dbReference type="EMBL" id="CP018153">
    <property type="protein sequence ID" value="APG61356.1"/>
    <property type="molecule type" value="Genomic_DNA"/>
</dbReference>
<sequence length="295" mass="34570">MFNRSVYFLSLLLFCSCGDKVIEKKTRTLSEEFKNYWYNGEAEITSYKLTQARYGELREGTAVKIFVTEDFLPGEQVKANNANADNISVLKLNSTKNFITGIYPYSIMESCFYPLAIDSHALKISASIQEWCGQVYMQLNNRHKYEVKSHSYFAGEADKEQRIEKVALENEIWTKIRVLPNDLPVGNFEMLPSFEFLRLSHKETKPYSARGEYFTEDSLHIYSLEYPELNRKLKIYFTRSFPHSIERWEETYPSGSGKDAEILTTIAKKKQRIKTAYWKQNSNKHIYLRDKLELN</sequence>